<name>A0A3P1SQ72_9GAMM</name>
<evidence type="ECO:0000256" key="1">
    <source>
        <dbReference type="SAM" id="SignalP"/>
    </source>
</evidence>
<gene>
    <name evidence="2" type="ORF">EHS89_14465</name>
</gene>
<dbReference type="AlphaFoldDB" id="A0A3P1SQ72"/>
<dbReference type="PANTHER" id="PTHR36573">
    <property type="entry name" value="INTERMEMBRANE PHOSPHOLIPID TRANSPORT SYSTEM BINDING PROTEIN MLAC"/>
    <property type="match status" value="1"/>
</dbReference>
<dbReference type="PANTHER" id="PTHR36573:SF1">
    <property type="entry name" value="INTERMEMBRANE PHOSPHOLIPID TRANSPORT SYSTEM BINDING PROTEIN MLAC"/>
    <property type="match status" value="1"/>
</dbReference>
<dbReference type="Gene3D" id="3.10.450.710">
    <property type="entry name" value="Tgt2/MlaC"/>
    <property type="match status" value="1"/>
</dbReference>
<protein>
    <submittedName>
        <fullName evidence="2">ABC transporter substrate-binding protein</fullName>
    </submittedName>
</protein>
<dbReference type="EMBL" id="RQXV01000008">
    <property type="protein sequence ID" value="RRC98292.1"/>
    <property type="molecule type" value="Genomic_DNA"/>
</dbReference>
<dbReference type="InterPro" id="IPR008869">
    <property type="entry name" value="MlaC/ttg2D"/>
</dbReference>
<feature type="signal peptide" evidence="1">
    <location>
        <begin position="1"/>
        <end position="23"/>
    </location>
</feature>
<proteinExistence type="predicted"/>
<comment type="caution">
    <text evidence="2">The sequence shown here is derived from an EMBL/GenBank/DDBJ whole genome shotgun (WGS) entry which is preliminary data.</text>
</comment>
<dbReference type="PIRSF" id="PIRSF004649">
    <property type="entry name" value="MlaC"/>
    <property type="match status" value="1"/>
</dbReference>
<feature type="chain" id="PRO_5017923521" evidence="1">
    <location>
        <begin position="24"/>
        <end position="211"/>
    </location>
</feature>
<dbReference type="Pfam" id="PF05494">
    <property type="entry name" value="MlaC"/>
    <property type="match status" value="1"/>
</dbReference>
<dbReference type="Proteomes" id="UP000267535">
    <property type="component" value="Unassembled WGS sequence"/>
</dbReference>
<keyword evidence="1" id="KW-0732">Signal</keyword>
<organism evidence="2 3">
    <name type="scientific">Amphritea balenae</name>
    <dbReference type="NCBI Taxonomy" id="452629"/>
    <lineage>
        <taxon>Bacteria</taxon>
        <taxon>Pseudomonadati</taxon>
        <taxon>Pseudomonadota</taxon>
        <taxon>Gammaproteobacteria</taxon>
        <taxon>Oceanospirillales</taxon>
        <taxon>Oceanospirillaceae</taxon>
        <taxon>Amphritea</taxon>
    </lineage>
</organism>
<evidence type="ECO:0000313" key="3">
    <source>
        <dbReference type="Proteomes" id="UP000267535"/>
    </source>
</evidence>
<dbReference type="InterPro" id="IPR042245">
    <property type="entry name" value="Tgt2/MlaC_sf"/>
</dbReference>
<reference evidence="2 3" key="1">
    <citation type="submission" date="2018-11" db="EMBL/GenBank/DDBJ databases">
        <title>The draft genome sequence of Amphritea balenae JAMM 1525T.</title>
        <authorList>
            <person name="Fang Z."/>
            <person name="Zhang Y."/>
            <person name="Han X."/>
        </authorList>
    </citation>
    <scope>NUCLEOTIDE SEQUENCE [LARGE SCALE GENOMIC DNA]</scope>
    <source>
        <strain evidence="2 3">JAMM 1525</strain>
    </source>
</reference>
<evidence type="ECO:0000313" key="2">
    <source>
        <dbReference type="EMBL" id="RRC98292.1"/>
    </source>
</evidence>
<keyword evidence="3" id="KW-1185">Reference proteome</keyword>
<dbReference type="RefSeq" id="WP_124926873.1">
    <property type="nucleotide sequence ID" value="NZ_BMOH01000007.1"/>
</dbReference>
<sequence>MFNYIARFISVLVLFLSVSAAQASWDGARDTVEQASTKMMQALNRTELQQPEEIDLLLSEIELILDPVVDFDYVSKRVMGKYYRRVDKALQSEFSSVFKETMVRTFSKSLADFDIVRYEIAPQGKPSPKPEKQIVSVYIYSAKGDQYTLVYYMLKQNEGWKLVNVLVDGINLRLNFKNQFSDMVSKAGGSVEQVISDWKLAIDDKAEKKNS</sequence>
<accession>A0A3P1SQ72</accession>
<dbReference type="OrthoDB" id="9787053at2"/>